<dbReference type="AlphaFoldDB" id="A0A1H1BSR9"/>
<protein>
    <submittedName>
        <fullName evidence="4">3-oxoacyl-[acyl-carrier protein] reductase</fullName>
    </submittedName>
</protein>
<dbReference type="PANTHER" id="PTHR42879:SF2">
    <property type="entry name" value="3-OXOACYL-[ACYL-CARRIER-PROTEIN] REDUCTASE FABG"/>
    <property type="match status" value="1"/>
</dbReference>
<feature type="domain" description="Ketoreductase" evidence="3">
    <location>
        <begin position="8"/>
        <end position="193"/>
    </location>
</feature>
<dbReference type="PRINTS" id="PR00081">
    <property type="entry name" value="GDHRDH"/>
</dbReference>
<accession>A0A1H1BSR9</accession>
<dbReference type="InterPro" id="IPR057326">
    <property type="entry name" value="KR_dom"/>
</dbReference>
<evidence type="ECO:0000256" key="1">
    <source>
        <dbReference type="ARBA" id="ARBA00006484"/>
    </source>
</evidence>
<dbReference type="PRINTS" id="PR00080">
    <property type="entry name" value="SDRFAMILY"/>
</dbReference>
<dbReference type="EMBL" id="FNKK01000002">
    <property type="protein sequence ID" value="SDQ54941.1"/>
    <property type="molecule type" value="Genomic_DNA"/>
</dbReference>
<dbReference type="SMART" id="SM00822">
    <property type="entry name" value="PKS_KR"/>
    <property type="match status" value="1"/>
</dbReference>
<organism evidence="4 5">
    <name type="scientific">Thermostaphylospora chromogena</name>
    <dbReference type="NCBI Taxonomy" id="35622"/>
    <lineage>
        <taxon>Bacteria</taxon>
        <taxon>Bacillati</taxon>
        <taxon>Actinomycetota</taxon>
        <taxon>Actinomycetes</taxon>
        <taxon>Streptosporangiales</taxon>
        <taxon>Thermomonosporaceae</taxon>
        <taxon>Thermostaphylospora</taxon>
    </lineage>
</organism>
<dbReference type="InterPro" id="IPR036291">
    <property type="entry name" value="NAD(P)-bd_dom_sf"/>
</dbReference>
<sequence>MDTGVKDKTVLVTGGSAGIGAATAVAYGREGARVALTYRSREDAAEQVVKRIEQAGGEAMAVRMDLEAHETVPAAVTAVEERWGGIDVLIANAVRWGTIPPGALRFEEVPIQEWQAALHANVVGNALLATTVLPGMRERRFGRIVFVSSAVAEEGLPGPGPYGTAKMALYGLTRSLAWEAGGDGILVNAVSVGLTLTDVERPVTTGVFDTIAARTPSKRLSTAEDVASLIVFLGSAANRNVTGEIVREGSATARSIHFT</sequence>
<keyword evidence="5" id="KW-1185">Reference proteome</keyword>
<dbReference type="CDD" id="cd05233">
    <property type="entry name" value="SDR_c"/>
    <property type="match status" value="1"/>
</dbReference>
<dbReference type="InterPro" id="IPR002347">
    <property type="entry name" value="SDR_fam"/>
</dbReference>
<dbReference type="Gene3D" id="3.40.50.720">
    <property type="entry name" value="NAD(P)-binding Rossmann-like Domain"/>
    <property type="match status" value="1"/>
</dbReference>
<name>A0A1H1BSR9_9ACTN</name>
<evidence type="ECO:0000313" key="4">
    <source>
        <dbReference type="EMBL" id="SDQ54941.1"/>
    </source>
</evidence>
<dbReference type="OrthoDB" id="286404at2"/>
<evidence type="ECO:0000256" key="2">
    <source>
        <dbReference type="ARBA" id="ARBA00023002"/>
    </source>
</evidence>
<dbReference type="FunFam" id="3.40.50.720:FF:000084">
    <property type="entry name" value="Short-chain dehydrogenase reductase"/>
    <property type="match status" value="1"/>
</dbReference>
<evidence type="ECO:0000259" key="3">
    <source>
        <dbReference type="SMART" id="SM00822"/>
    </source>
</evidence>
<dbReference type="Pfam" id="PF13561">
    <property type="entry name" value="adh_short_C2"/>
    <property type="match status" value="1"/>
</dbReference>
<dbReference type="PANTHER" id="PTHR42879">
    <property type="entry name" value="3-OXOACYL-(ACYL-CARRIER-PROTEIN) REDUCTASE"/>
    <property type="match status" value="1"/>
</dbReference>
<keyword evidence="2" id="KW-0560">Oxidoreductase</keyword>
<proteinExistence type="inferred from homology"/>
<comment type="similarity">
    <text evidence="1">Belongs to the short-chain dehydrogenases/reductases (SDR) family.</text>
</comment>
<dbReference type="RefSeq" id="WP_093258066.1">
    <property type="nucleotide sequence ID" value="NZ_FNKK01000002.1"/>
</dbReference>
<dbReference type="InterPro" id="IPR050259">
    <property type="entry name" value="SDR"/>
</dbReference>
<dbReference type="SUPFAM" id="SSF51735">
    <property type="entry name" value="NAD(P)-binding Rossmann-fold domains"/>
    <property type="match status" value="1"/>
</dbReference>
<gene>
    <name evidence="4" type="ORF">SAMN04489764_1104</name>
</gene>
<reference evidence="4 5" key="1">
    <citation type="submission" date="2016-10" db="EMBL/GenBank/DDBJ databases">
        <authorList>
            <person name="de Groot N.N."/>
        </authorList>
    </citation>
    <scope>NUCLEOTIDE SEQUENCE [LARGE SCALE GENOMIC DNA]</scope>
    <source>
        <strain evidence="4 5">DSM 43794</strain>
    </source>
</reference>
<dbReference type="Proteomes" id="UP000217103">
    <property type="component" value="Unassembled WGS sequence"/>
</dbReference>
<evidence type="ECO:0000313" key="5">
    <source>
        <dbReference type="Proteomes" id="UP000217103"/>
    </source>
</evidence>
<dbReference type="GO" id="GO:0016491">
    <property type="term" value="F:oxidoreductase activity"/>
    <property type="evidence" value="ECO:0007669"/>
    <property type="project" value="UniProtKB-KW"/>
</dbReference>
<dbReference type="STRING" id="35622.SAMN04489764_1104"/>